<gene>
    <name evidence="1" type="ORF">SS50377_13832</name>
    <name evidence="2" type="ORF">SS50377_23498</name>
</gene>
<dbReference type="Proteomes" id="UP000018208">
    <property type="component" value="Unassembled WGS sequence"/>
</dbReference>
<reference evidence="2" key="2">
    <citation type="submission" date="2020-12" db="EMBL/GenBank/DDBJ databases">
        <title>New Spironucleus salmonicida genome in near-complete chromosomes.</title>
        <authorList>
            <person name="Xu F."/>
            <person name="Kurt Z."/>
            <person name="Jimenez-Gonzalez A."/>
            <person name="Astvaldsson A."/>
            <person name="Andersson J.O."/>
            <person name="Svard S.G."/>
        </authorList>
    </citation>
    <scope>NUCLEOTIDE SEQUENCE</scope>
    <source>
        <strain evidence="2">ATCC 50377</strain>
    </source>
</reference>
<dbReference type="EMBL" id="AUWU02000004">
    <property type="protein sequence ID" value="KAH0573564.1"/>
    <property type="molecule type" value="Genomic_DNA"/>
</dbReference>
<proteinExistence type="predicted"/>
<accession>V6LRC3</accession>
<evidence type="ECO:0000313" key="3">
    <source>
        <dbReference type="Proteomes" id="UP000018208"/>
    </source>
</evidence>
<dbReference type="AlphaFoldDB" id="V6LRC3"/>
<evidence type="ECO:0000313" key="2">
    <source>
        <dbReference type="EMBL" id="KAH0573564.1"/>
    </source>
</evidence>
<protein>
    <submittedName>
        <fullName evidence="1">Uncharacterized protein</fullName>
    </submittedName>
</protein>
<organism evidence="1">
    <name type="scientific">Spironucleus salmonicida</name>
    <dbReference type="NCBI Taxonomy" id="348837"/>
    <lineage>
        <taxon>Eukaryota</taxon>
        <taxon>Metamonada</taxon>
        <taxon>Diplomonadida</taxon>
        <taxon>Hexamitidae</taxon>
        <taxon>Hexamitinae</taxon>
        <taxon>Spironucleus</taxon>
    </lineage>
</organism>
<evidence type="ECO:0000313" key="1">
    <source>
        <dbReference type="EMBL" id="EST46236.1"/>
    </source>
</evidence>
<reference evidence="1 2" key="1">
    <citation type="journal article" date="2014" name="PLoS Genet.">
        <title>The Genome of Spironucleus salmonicida Highlights a Fish Pathogen Adapted to Fluctuating Environments.</title>
        <authorList>
            <person name="Xu F."/>
            <person name="Jerlstrom-Hultqvist J."/>
            <person name="Einarsson E."/>
            <person name="Astvaldsson A."/>
            <person name="Svard S.G."/>
            <person name="Andersson J.O."/>
        </authorList>
    </citation>
    <scope>NUCLEOTIDE SEQUENCE</scope>
    <source>
        <strain evidence="2">ATCC 50377</strain>
    </source>
</reference>
<name>V6LRC3_9EUKA</name>
<dbReference type="VEuPathDB" id="GiardiaDB:SS50377_23498"/>
<dbReference type="EMBL" id="KI546083">
    <property type="protein sequence ID" value="EST46236.1"/>
    <property type="molecule type" value="Genomic_DNA"/>
</dbReference>
<sequence length="266" mass="31147">MDVQKLQSFLHTDIQFYALNNHKRKYGKLIEYNDEKLTIQYKGLIGIINKEFWIKDIKQLQQISQQSKSNSENFIDIEIANVINDKNNIKKEIAYYDLDKYDNIKLNLKVPKNYNQFEVNEKLTGKKSDYNFSKYTINIGDQKNQGQQLRKNENYIENPNLQVAPINLEEPQAKCDTIAEMKSNFKRNLNLSNQTDTKITEVVELVDVKAKYSISGQKTELQMELTVQKQVNLKENQPVFKTQQAEPIPPPVQIRYAEKQNSYSLK</sequence>
<keyword evidence="3" id="KW-1185">Reference proteome</keyword>